<dbReference type="AlphaFoldDB" id="A0A6G8Q3M8"/>
<evidence type="ECO:0000313" key="1">
    <source>
        <dbReference type="EMBL" id="QIN81072.1"/>
    </source>
</evidence>
<keyword evidence="2" id="KW-1185">Reference proteome</keyword>
<evidence type="ECO:0000313" key="2">
    <source>
        <dbReference type="Proteomes" id="UP000502706"/>
    </source>
</evidence>
<reference evidence="1 2" key="1">
    <citation type="submission" date="2019-10" db="EMBL/GenBank/DDBJ databases">
        <title>Rubrobacter sp nov SCSIO 52915 isolated from a deep-sea sediment in the South China Sea.</title>
        <authorList>
            <person name="Chen R.W."/>
        </authorList>
    </citation>
    <scope>NUCLEOTIDE SEQUENCE [LARGE SCALE GENOMIC DNA]</scope>
    <source>
        <strain evidence="1 2">SCSIO 52915</strain>
        <plasmid evidence="1 2">unnamed1</plasmid>
    </source>
</reference>
<proteinExistence type="predicted"/>
<gene>
    <name evidence="1" type="ORF">GBA65_21790</name>
</gene>
<dbReference type="RefSeq" id="WP_166398782.1">
    <property type="nucleotide sequence ID" value="NZ_CP045122.1"/>
</dbReference>
<dbReference type="Proteomes" id="UP000502706">
    <property type="component" value="Plasmid unnamed1"/>
</dbReference>
<dbReference type="EMBL" id="CP045122">
    <property type="protein sequence ID" value="QIN81072.1"/>
    <property type="molecule type" value="Genomic_DNA"/>
</dbReference>
<protein>
    <submittedName>
        <fullName evidence="1">Uncharacterized protein</fullName>
    </submittedName>
</protein>
<geneLocation type="plasmid" evidence="1 2">
    <name>unnamed1</name>
</geneLocation>
<organism evidence="1 2">
    <name type="scientific">Rubrobacter marinus</name>
    <dbReference type="NCBI Taxonomy" id="2653852"/>
    <lineage>
        <taxon>Bacteria</taxon>
        <taxon>Bacillati</taxon>
        <taxon>Actinomycetota</taxon>
        <taxon>Rubrobacteria</taxon>
        <taxon>Rubrobacterales</taxon>
        <taxon>Rubrobacteraceae</taxon>
        <taxon>Rubrobacter</taxon>
    </lineage>
</organism>
<accession>A0A6G8Q3M8</accession>
<sequence>MVELEGLEGKVGALEAVVALNVREDSAVLLDELGVAARNAAGVGQLEVLEEVRRRFFRLVEGVGPVAGVVVGPYGDLQEAPDEGELPLLGVPSLFSTILSSTSSSGRDSVLRSYSFPATKPCSGRPWCSGSSRGP</sequence>
<keyword evidence="1" id="KW-0614">Plasmid</keyword>
<dbReference type="KEGG" id="rmar:GBA65_21790"/>
<name>A0A6G8Q3M8_9ACTN</name>